<dbReference type="InterPro" id="IPR027417">
    <property type="entry name" value="P-loop_NTPase"/>
</dbReference>
<dbReference type="AlphaFoldDB" id="A0A0L8V9Q8"/>
<dbReference type="OrthoDB" id="9803432at2"/>
<protein>
    <submittedName>
        <fullName evidence="2">ATP-dependent endonuclease</fullName>
    </submittedName>
</protein>
<accession>A0A0L8V9Q8</accession>
<name>A0A0L8V9Q8_9BACT</name>
<dbReference type="InterPro" id="IPR027785">
    <property type="entry name" value="UvrD-like_helicase_C"/>
</dbReference>
<keyword evidence="3" id="KW-1185">Reference proteome</keyword>
<gene>
    <name evidence="2" type="ORF">NC99_20380</name>
</gene>
<organism evidence="2 3">
    <name type="scientific">Sunxiuqinia dokdonensis</name>
    <dbReference type="NCBI Taxonomy" id="1409788"/>
    <lineage>
        <taxon>Bacteria</taxon>
        <taxon>Pseudomonadati</taxon>
        <taxon>Bacteroidota</taxon>
        <taxon>Bacteroidia</taxon>
        <taxon>Marinilabiliales</taxon>
        <taxon>Prolixibacteraceae</taxon>
        <taxon>Sunxiuqinia</taxon>
    </lineage>
</organism>
<feature type="domain" description="UvrD-like helicase C-terminal" evidence="1">
    <location>
        <begin position="414"/>
        <end position="465"/>
    </location>
</feature>
<evidence type="ECO:0000313" key="2">
    <source>
        <dbReference type="EMBL" id="KOH45176.1"/>
    </source>
</evidence>
<keyword evidence="2" id="KW-0540">Nuclease</keyword>
<dbReference type="Proteomes" id="UP000036958">
    <property type="component" value="Unassembled WGS sequence"/>
</dbReference>
<dbReference type="Gene3D" id="3.40.50.300">
    <property type="entry name" value="P-loop containing nucleotide triphosphate hydrolases"/>
    <property type="match status" value="2"/>
</dbReference>
<evidence type="ECO:0000313" key="3">
    <source>
        <dbReference type="Proteomes" id="UP000036958"/>
    </source>
</evidence>
<reference evidence="3" key="1">
    <citation type="submission" date="2015-07" db="EMBL/GenBank/DDBJ databases">
        <title>Genome sequencing of Sunxiuqinia dokdonensis strain SK.</title>
        <authorList>
            <person name="Ahn S."/>
            <person name="Kim B.-C."/>
        </authorList>
    </citation>
    <scope>NUCLEOTIDE SEQUENCE [LARGE SCALE GENOMIC DNA]</scope>
    <source>
        <strain evidence="3">SK</strain>
    </source>
</reference>
<evidence type="ECO:0000259" key="1">
    <source>
        <dbReference type="Pfam" id="PF13538"/>
    </source>
</evidence>
<dbReference type="RefSeq" id="WP_053182749.1">
    <property type="nucleotide sequence ID" value="NZ_LGIA01000148.1"/>
</dbReference>
<dbReference type="CDD" id="cd17933">
    <property type="entry name" value="DEXSc_RecD-like"/>
    <property type="match status" value="1"/>
</dbReference>
<dbReference type="SUPFAM" id="SSF52540">
    <property type="entry name" value="P-loop containing nucleoside triphosphate hydrolases"/>
    <property type="match status" value="1"/>
</dbReference>
<proteinExistence type="predicted"/>
<dbReference type="Pfam" id="PF13538">
    <property type="entry name" value="UvrD_C_2"/>
    <property type="match status" value="1"/>
</dbReference>
<dbReference type="CDD" id="cd18809">
    <property type="entry name" value="SF1_C_RecD"/>
    <property type="match status" value="1"/>
</dbReference>
<sequence length="477" mass="54413">MLKKHLKEHICQNLGFEPTTGQNLLSEKLADFIANGDPDELFLLKGYAGTGKTSMLNALVKTLRAFRFQTVLLAPTGRAAKVLASYTGQSAFTIHKKIYRQQSTTDGFGKFMLDKNLAKNCFFIVDEASMISNSSAESSVFGSGRLLDDLYEYVHTGANCKLVLVGDTAQLPPVGMEMSPALDVSELEMYGSKVMHHELVDVVRQALDSGILYNATQLRSLINEPYFQPAYFPIELSGFNDIQRIGGAELIDKISDCYDKYGEQQTMVITRSNKRANRFNEGIRSTILYKEADITIGDLLMVVKNNYFWLGDDKRLDFIANGDIVEIQSIYNYEELYGFRFANVCLKFIDYDDLEIDCKIILETLNIETASLGYEQSQRLFQAVAEDYADIRSKKKRWEKIKENEYFNALQVKFAYAVTCHKAQGGQWDAVFVDQGYLVEDRLDVEYLRWLYTAFTRPVKELFLVNFNKEFFETKVD</sequence>
<dbReference type="STRING" id="1409788.NC99_20380"/>
<keyword evidence="2" id="KW-0378">Hydrolase</keyword>
<dbReference type="GO" id="GO:0004519">
    <property type="term" value="F:endonuclease activity"/>
    <property type="evidence" value="ECO:0007669"/>
    <property type="project" value="UniProtKB-KW"/>
</dbReference>
<comment type="caution">
    <text evidence="2">The sequence shown here is derived from an EMBL/GenBank/DDBJ whole genome shotgun (WGS) entry which is preliminary data.</text>
</comment>
<keyword evidence="2" id="KW-0255">Endonuclease</keyword>
<dbReference type="EMBL" id="LGIA01000148">
    <property type="protein sequence ID" value="KOH45176.1"/>
    <property type="molecule type" value="Genomic_DNA"/>
</dbReference>
<dbReference type="PATRIC" id="fig|1409788.3.peg.2107"/>
<dbReference type="Pfam" id="PF13604">
    <property type="entry name" value="AAA_30"/>
    <property type="match status" value="1"/>
</dbReference>